<evidence type="ECO:0000256" key="9">
    <source>
        <dbReference type="ARBA" id="ARBA00023306"/>
    </source>
</evidence>
<dbReference type="PROSITE" id="PS50302">
    <property type="entry name" value="PUM"/>
    <property type="match status" value="1"/>
</dbReference>
<keyword evidence="7 13" id="KW-0175">Coiled coil</keyword>
<keyword evidence="6 12" id="KW-0995">Kinetochore</keyword>
<organism evidence="15">
    <name type="scientific">Spathaspora passalidarum (strain NRRL Y-27907 / 11-Y1)</name>
    <dbReference type="NCBI Taxonomy" id="619300"/>
    <lineage>
        <taxon>Eukaryota</taxon>
        <taxon>Fungi</taxon>
        <taxon>Dikarya</taxon>
        <taxon>Ascomycota</taxon>
        <taxon>Saccharomycotina</taxon>
        <taxon>Pichiomycetes</taxon>
        <taxon>Debaryomycetaceae</taxon>
        <taxon>Spathaspora</taxon>
    </lineage>
</organism>
<feature type="coiled-coil region" evidence="13">
    <location>
        <begin position="123"/>
        <end position="157"/>
    </location>
</feature>
<sequence>MSTDKSGNGILDDIINRLNAQNEQQLIDSILVSIDNLKRDREEDIATITNHNTQLKEEIEQLQRKISLLYEFNDSTFEQVQNIATVDGLNDRFGFTKNDEIPRVLKSIFNKLTDLNISISKELTDLEQIIISYASERNRLEKENDDLLIKMNQVYEENRNREVTAQDANVTKLALYRNLGIKLENSNGNKDEEPDTIVIQKGDHVNMLKIDPDYNDFFITNQIWSHLAD</sequence>
<dbReference type="GO" id="GO:0008017">
    <property type="term" value="F:microtubule binding"/>
    <property type="evidence" value="ECO:0007669"/>
    <property type="project" value="TreeGrafter"/>
</dbReference>
<keyword evidence="9 12" id="KW-0131">Cell cycle</keyword>
<name>G3ALK0_SPAPN</name>
<dbReference type="CDD" id="cd11565">
    <property type="entry name" value="RWD_Spc24"/>
    <property type="match status" value="1"/>
</dbReference>
<dbReference type="AlphaFoldDB" id="G3ALK0"/>
<dbReference type="InterPro" id="IPR001313">
    <property type="entry name" value="Pumilio_RNA-bd_rpt"/>
</dbReference>
<evidence type="ECO:0000256" key="2">
    <source>
        <dbReference type="ARBA" id="ARBA00022454"/>
    </source>
</evidence>
<keyword evidence="4" id="KW-0677">Repeat</keyword>
<dbReference type="RefSeq" id="XP_007374758.1">
    <property type="nucleotide sequence ID" value="XM_007374696.1"/>
</dbReference>
<evidence type="ECO:0000256" key="11">
    <source>
        <dbReference type="PROSITE-ProRule" id="PRU00317"/>
    </source>
</evidence>
<dbReference type="GO" id="GO:0003723">
    <property type="term" value="F:RNA binding"/>
    <property type="evidence" value="ECO:0007669"/>
    <property type="project" value="InterPro"/>
</dbReference>
<dbReference type="HOGENOM" id="CLU_091441_0_0_1"/>
<dbReference type="GO" id="GO:0005634">
    <property type="term" value="C:nucleus"/>
    <property type="evidence" value="ECO:0007669"/>
    <property type="project" value="UniProtKB-SubCell"/>
</dbReference>
<dbReference type="InParanoid" id="G3ALK0"/>
<accession>G3ALK0</accession>
<gene>
    <name evidence="14" type="ORF">SPAPADRAFT_50142</name>
</gene>
<dbReference type="SUPFAM" id="SSF143026">
    <property type="entry name" value="Kinetochore globular domain"/>
    <property type="match status" value="1"/>
</dbReference>
<keyword evidence="8 12" id="KW-0539">Nucleus</keyword>
<evidence type="ECO:0000256" key="10">
    <source>
        <dbReference type="ARBA" id="ARBA00023328"/>
    </source>
</evidence>
<dbReference type="GeneID" id="18871409"/>
<reference evidence="14 15" key="1">
    <citation type="journal article" date="2011" name="Proc. Natl. Acad. Sci. U.S.A.">
        <title>Comparative genomics of xylose-fermenting fungi for enhanced biofuel production.</title>
        <authorList>
            <person name="Wohlbach D.J."/>
            <person name="Kuo A."/>
            <person name="Sato T.K."/>
            <person name="Potts K.M."/>
            <person name="Salamov A.A."/>
            <person name="LaButti K.M."/>
            <person name="Sun H."/>
            <person name="Clum A."/>
            <person name="Pangilinan J.L."/>
            <person name="Lindquist E.A."/>
            <person name="Lucas S."/>
            <person name="Lapidus A."/>
            <person name="Jin M."/>
            <person name="Gunawan C."/>
            <person name="Balan V."/>
            <person name="Dale B.E."/>
            <person name="Jeffries T.W."/>
            <person name="Zinkel R."/>
            <person name="Barry K.W."/>
            <person name="Grigoriev I.V."/>
            <person name="Gasch A.P."/>
        </authorList>
    </citation>
    <scope>NUCLEOTIDE SEQUENCE [LARGE SCALE GENOMIC DNA]</scope>
    <source>
        <strain evidence="15">NRRL Y-27907 / 11-Y1</strain>
    </source>
</reference>
<evidence type="ECO:0000256" key="1">
    <source>
        <dbReference type="ARBA" id="ARBA00007804"/>
    </source>
</evidence>
<comment type="subunit">
    <text evidence="12">Component of the NDC80 complex.</text>
</comment>
<dbReference type="Proteomes" id="UP000000709">
    <property type="component" value="Unassembled WGS sequence"/>
</dbReference>
<evidence type="ECO:0000313" key="14">
    <source>
        <dbReference type="EMBL" id="EGW33243.1"/>
    </source>
</evidence>
<comment type="subcellular location">
    <subcellularLocation>
        <location evidence="12">Nucleus</location>
    </subcellularLocation>
    <subcellularLocation>
        <location evidence="12">Chromosome</location>
        <location evidence="12">Centromere</location>
        <location evidence="12">Kinetochore</location>
    </subcellularLocation>
</comment>
<dbReference type="OMA" id="LKLMVYR"/>
<evidence type="ECO:0000256" key="12">
    <source>
        <dbReference type="RuleBase" id="RU368011"/>
    </source>
</evidence>
<dbReference type="FunCoup" id="G3ALK0">
    <property type="interactions" value="120"/>
</dbReference>
<evidence type="ECO:0000313" key="15">
    <source>
        <dbReference type="Proteomes" id="UP000000709"/>
    </source>
</evidence>
<keyword evidence="3 12" id="KW-0132">Cell division</keyword>
<dbReference type="Pfam" id="PF08286">
    <property type="entry name" value="Spc24"/>
    <property type="match status" value="1"/>
</dbReference>
<evidence type="ECO:0000256" key="6">
    <source>
        <dbReference type="ARBA" id="ARBA00022838"/>
    </source>
</evidence>
<dbReference type="GO" id="GO:0007059">
    <property type="term" value="P:chromosome segregation"/>
    <property type="evidence" value="ECO:0007669"/>
    <property type="project" value="TreeGrafter"/>
</dbReference>
<dbReference type="EMBL" id="GL996501">
    <property type="protein sequence ID" value="EGW33243.1"/>
    <property type="molecule type" value="Genomic_DNA"/>
</dbReference>
<dbReference type="KEGG" id="spaa:SPAPADRAFT_50142"/>
<evidence type="ECO:0000256" key="3">
    <source>
        <dbReference type="ARBA" id="ARBA00022618"/>
    </source>
</evidence>
<dbReference type="PANTHER" id="PTHR22142">
    <property type="match status" value="1"/>
</dbReference>
<comment type="similarity">
    <text evidence="1 12">Belongs to the SPC24 family.</text>
</comment>
<keyword evidence="5 12" id="KW-0498">Mitosis</keyword>
<evidence type="ECO:0000256" key="4">
    <source>
        <dbReference type="ARBA" id="ARBA00022737"/>
    </source>
</evidence>
<dbReference type="InterPro" id="IPR013252">
    <property type="entry name" value="Ndc80_Spc24"/>
</dbReference>
<dbReference type="PANTHER" id="PTHR22142:SF2">
    <property type="entry name" value="KINETOCHORE PROTEIN SPC24"/>
    <property type="match status" value="1"/>
</dbReference>
<keyword evidence="10 12" id="KW-0137">Centromere</keyword>
<feature type="repeat" description="Pumilio" evidence="11">
    <location>
        <begin position="1"/>
        <end position="28"/>
    </location>
</feature>
<proteinExistence type="inferred from homology"/>
<protein>
    <recommendedName>
        <fullName evidence="12">Kinetochore protein Spc24</fullName>
    </recommendedName>
</protein>
<dbReference type="Gene3D" id="3.30.160.430">
    <property type="match status" value="1"/>
</dbReference>
<keyword evidence="2 12" id="KW-0158">Chromosome</keyword>
<comment type="function">
    <text evidence="12">Acts as a component of the essential kinetochore-associated NDC80 complex, which is required for chromosome segregation and spindle checkpoint activity.</text>
</comment>
<evidence type="ECO:0000256" key="8">
    <source>
        <dbReference type="ARBA" id="ARBA00023242"/>
    </source>
</evidence>
<dbReference type="GO" id="GO:0051301">
    <property type="term" value="P:cell division"/>
    <property type="evidence" value="ECO:0007669"/>
    <property type="project" value="UniProtKB-UniRule"/>
</dbReference>
<dbReference type="OrthoDB" id="3344830at2759"/>
<dbReference type="STRING" id="619300.G3ALK0"/>
<evidence type="ECO:0000256" key="13">
    <source>
        <dbReference type="SAM" id="Coils"/>
    </source>
</evidence>
<dbReference type="InterPro" id="IPR038066">
    <property type="entry name" value="Spc24_Fungi_globular_sf"/>
</dbReference>
<evidence type="ECO:0000256" key="5">
    <source>
        <dbReference type="ARBA" id="ARBA00022776"/>
    </source>
</evidence>
<evidence type="ECO:0000256" key="7">
    <source>
        <dbReference type="ARBA" id="ARBA00023054"/>
    </source>
</evidence>
<feature type="coiled-coil region" evidence="13">
    <location>
        <begin position="45"/>
        <end position="72"/>
    </location>
</feature>
<dbReference type="GO" id="GO:0031262">
    <property type="term" value="C:Ndc80 complex"/>
    <property type="evidence" value="ECO:0007669"/>
    <property type="project" value="TreeGrafter"/>
</dbReference>
<keyword evidence="15" id="KW-1185">Reference proteome</keyword>